<accession>A0ABR1EQ79</accession>
<reference evidence="3 4" key="1">
    <citation type="submission" date="2023-08" db="EMBL/GenBank/DDBJ databases">
        <title>A Necator americanus chromosomal reference genome.</title>
        <authorList>
            <person name="Ilik V."/>
            <person name="Petrzelkova K.J."/>
            <person name="Pardy F."/>
            <person name="Fuh T."/>
            <person name="Niatou-Singa F.S."/>
            <person name="Gouil Q."/>
            <person name="Baker L."/>
            <person name="Ritchie M.E."/>
            <person name="Jex A.R."/>
            <person name="Gazzola D."/>
            <person name="Li H."/>
            <person name="Toshio Fujiwara R."/>
            <person name="Zhan B."/>
            <person name="Aroian R.V."/>
            <person name="Pafco B."/>
            <person name="Schwarz E.M."/>
        </authorList>
    </citation>
    <scope>NUCLEOTIDE SEQUENCE [LARGE SCALE GENOMIC DNA]</scope>
    <source>
        <strain evidence="3 4">Aroian</strain>
        <tissue evidence="3">Whole animal</tissue>
    </source>
</reference>
<feature type="domain" description="Integrase zinc-binding" evidence="2">
    <location>
        <begin position="128"/>
        <end position="166"/>
    </location>
</feature>
<dbReference type="Proteomes" id="UP001303046">
    <property type="component" value="Unassembled WGS sequence"/>
</dbReference>
<evidence type="ECO:0000313" key="4">
    <source>
        <dbReference type="Proteomes" id="UP001303046"/>
    </source>
</evidence>
<dbReference type="InterPro" id="IPR050951">
    <property type="entry name" value="Retrovirus_Pol_polyprotein"/>
</dbReference>
<dbReference type="Pfam" id="PF17921">
    <property type="entry name" value="Integrase_H2C2"/>
    <property type="match status" value="1"/>
</dbReference>
<comment type="caution">
    <text evidence="3">The sequence shown here is derived from an EMBL/GenBank/DDBJ whole genome shotgun (WGS) entry which is preliminary data.</text>
</comment>
<evidence type="ECO:0000313" key="3">
    <source>
        <dbReference type="EMBL" id="KAK6764770.1"/>
    </source>
</evidence>
<dbReference type="PANTHER" id="PTHR37984:SF5">
    <property type="entry name" value="PROTEIN NYNRIN-LIKE"/>
    <property type="match status" value="1"/>
</dbReference>
<dbReference type="EMBL" id="JAVFWL010000006">
    <property type="protein sequence ID" value="KAK6764770.1"/>
    <property type="molecule type" value="Genomic_DNA"/>
</dbReference>
<evidence type="ECO:0000256" key="1">
    <source>
        <dbReference type="ARBA" id="ARBA00012493"/>
    </source>
</evidence>
<dbReference type="InterPro" id="IPR036397">
    <property type="entry name" value="RNaseH_sf"/>
</dbReference>
<dbReference type="PANTHER" id="PTHR37984">
    <property type="entry name" value="PROTEIN CBG26694"/>
    <property type="match status" value="1"/>
</dbReference>
<dbReference type="Gene3D" id="1.10.340.70">
    <property type="match status" value="1"/>
</dbReference>
<organism evidence="3 4">
    <name type="scientific">Necator americanus</name>
    <name type="common">Human hookworm</name>
    <dbReference type="NCBI Taxonomy" id="51031"/>
    <lineage>
        <taxon>Eukaryota</taxon>
        <taxon>Metazoa</taxon>
        <taxon>Ecdysozoa</taxon>
        <taxon>Nematoda</taxon>
        <taxon>Chromadorea</taxon>
        <taxon>Rhabditida</taxon>
        <taxon>Rhabditina</taxon>
        <taxon>Rhabditomorpha</taxon>
        <taxon>Strongyloidea</taxon>
        <taxon>Ancylostomatidae</taxon>
        <taxon>Bunostominae</taxon>
        <taxon>Necator</taxon>
    </lineage>
</organism>
<sequence length="255" mass="29326">MVPVYTANRLQRWKLILFGYDFEIEYQKTTEFGQADVLSRLIPPRPAQTEDIVIAKIEQDILAVQSAAVKALPVTRKTTEEESRKDERVSQVIWMLRTGTWPSKPEEQINSWKALSHELSVQNGCLYFGHPGMARMKMLARGYVYWTNINRDIEEAARHCCNCQEAAKMPKKTVLNSWTTEKKPWDRIHIDYAGPLNGRMYLVLVDAYSKWPEVFEMSSSSTTATLRELRMLFASQGDPVRQRYAVYSEGAPGIL</sequence>
<name>A0ABR1EQ79_NECAM</name>
<dbReference type="EC" id="2.7.7.49" evidence="1"/>
<evidence type="ECO:0000259" key="2">
    <source>
        <dbReference type="Pfam" id="PF17921"/>
    </source>
</evidence>
<gene>
    <name evidence="3" type="primary">Necator_chrX.g25083</name>
    <name evidence="3" type="ORF">RB195_024917</name>
</gene>
<dbReference type="InterPro" id="IPR041588">
    <property type="entry name" value="Integrase_H2C2"/>
</dbReference>
<dbReference type="SUPFAM" id="SSF53098">
    <property type="entry name" value="Ribonuclease H-like"/>
    <property type="match status" value="1"/>
</dbReference>
<proteinExistence type="predicted"/>
<dbReference type="InterPro" id="IPR012337">
    <property type="entry name" value="RNaseH-like_sf"/>
</dbReference>
<keyword evidence="4" id="KW-1185">Reference proteome</keyword>
<protein>
    <recommendedName>
        <fullName evidence="1">RNA-directed DNA polymerase</fullName>
        <ecNumber evidence="1">2.7.7.49</ecNumber>
    </recommendedName>
</protein>
<dbReference type="Gene3D" id="3.30.420.10">
    <property type="entry name" value="Ribonuclease H-like superfamily/Ribonuclease H"/>
    <property type="match status" value="1"/>
</dbReference>